<dbReference type="EMBL" id="DSPX01000098">
    <property type="protein sequence ID" value="HGG00982.1"/>
    <property type="molecule type" value="Genomic_DNA"/>
</dbReference>
<comment type="caution">
    <text evidence="1">The sequence shown here is derived from an EMBL/GenBank/DDBJ whole genome shotgun (WGS) entry which is preliminary data.</text>
</comment>
<protein>
    <submittedName>
        <fullName evidence="1">Uncharacterized protein</fullName>
    </submittedName>
</protein>
<name>A0A7C3ZKA9_9CYAN</name>
<gene>
    <name evidence="1" type="ORF">ENR15_10110</name>
</gene>
<evidence type="ECO:0000313" key="1">
    <source>
        <dbReference type="EMBL" id="HGG00982.1"/>
    </source>
</evidence>
<reference evidence="1" key="1">
    <citation type="journal article" date="2020" name="mSystems">
        <title>Genome- and Community-Level Interaction Insights into Carbon Utilization and Element Cycling Functions of Hydrothermarchaeota in Hydrothermal Sediment.</title>
        <authorList>
            <person name="Zhou Z."/>
            <person name="Liu Y."/>
            <person name="Xu W."/>
            <person name="Pan J."/>
            <person name="Luo Z.H."/>
            <person name="Li M."/>
        </authorList>
    </citation>
    <scope>NUCLEOTIDE SEQUENCE [LARGE SCALE GENOMIC DNA]</scope>
    <source>
        <strain evidence="1">SpSt-374</strain>
    </source>
</reference>
<proteinExistence type="predicted"/>
<accession>A0A7C3ZKA9</accession>
<dbReference type="AlphaFoldDB" id="A0A7C3ZKA9"/>
<sequence>MTKIFVILSIQRTTDARTTVAIFACLFSYRRRRRHQTSPEFAPEVAPKHHPLACRRSLWGISLG</sequence>
<organism evidence="1">
    <name type="scientific">Planktothricoides sp. SpSt-374</name>
    <dbReference type="NCBI Taxonomy" id="2282167"/>
    <lineage>
        <taxon>Bacteria</taxon>
        <taxon>Bacillati</taxon>
        <taxon>Cyanobacteriota</taxon>
        <taxon>Cyanophyceae</taxon>
        <taxon>Oscillatoriophycideae</taxon>
        <taxon>Oscillatoriales</taxon>
        <taxon>Oscillatoriaceae</taxon>
        <taxon>Planktothricoides</taxon>
    </lineage>
</organism>